<dbReference type="Proteomes" id="UP001177670">
    <property type="component" value="Unassembled WGS sequence"/>
</dbReference>
<sequence>MFTPEEIKKQLKDLLLLKRSGELDTVENLSNSNNKYWRNSITYDDLEHYVHHYDKEVQV</sequence>
<dbReference type="EMBL" id="JAHYIQ010000038">
    <property type="protein sequence ID" value="KAK1119160.1"/>
    <property type="molecule type" value="Genomic_DNA"/>
</dbReference>
<reference evidence="1" key="1">
    <citation type="submission" date="2021-10" db="EMBL/GenBank/DDBJ databases">
        <title>Melipona bicolor Genome sequencing and assembly.</title>
        <authorList>
            <person name="Araujo N.S."/>
            <person name="Arias M.C."/>
        </authorList>
    </citation>
    <scope>NUCLEOTIDE SEQUENCE</scope>
    <source>
        <strain evidence="1">USP_2M_L1-L4_2017</strain>
        <tissue evidence="1">Whole body</tissue>
    </source>
</reference>
<evidence type="ECO:0000313" key="2">
    <source>
        <dbReference type="Proteomes" id="UP001177670"/>
    </source>
</evidence>
<organism evidence="1 2">
    <name type="scientific">Melipona bicolor</name>
    <dbReference type="NCBI Taxonomy" id="60889"/>
    <lineage>
        <taxon>Eukaryota</taxon>
        <taxon>Metazoa</taxon>
        <taxon>Ecdysozoa</taxon>
        <taxon>Arthropoda</taxon>
        <taxon>Hexapoda</taxon>
        <taxon>Insecta</taxon>
        <taxon>Pterygota</taxon>
        <taxon>Neoptera</taxon>
        <taxon>Endopterygota</taxon>
        <taxon>Hymenoptera</taxon>
        <taxon>Apocrita</taxon>
        <taxon>Aculeata</taxon>
        <taxon>Apoidea</taxon>
        <taxon>Anthophila</taxon>
        <taxon>Apidae</taxon>
        <taxon>Melipona</taxon>
    </lineage>
</organism>
<protein>
    <submittedName>
        <fullName evidence="1">Uncharacterized protein</fullName>
    </submittedName>
</protein>
<comment type="caution">
    <text evidence="1">The sequence shown here is derived from an EMBL/GenBank/DDBJ whole genome shotgun (WGS) entry which is preliminary data.</text>
</comment>
<dbReference type="AlphaFoldDB" id="A0AA40KG76"/>
<name>A0AA40KG76_9HYME</name>
<proteinExistence type="predicted"/>
<evidence type="ECO:0000313" key="1">
    <source>
        <dbReference type="EMBL" id="KAK1119160.1"/>
    </source>
</evidence>
<keyword evidence="2" id="KW-1185">Reference proteome</keyword>
<accession>A0AA40KG76</accession>
<gene>
    <name evidence="1" type="ORF">K0M31_013656</name>
</gene>